<dbReference type="PANTHER" id="PTHR12917:SF1">
    <property type="entry name" value="AT13091P"/>
    <property type="match status" value="1"/>
</dbReference>
<dbReference type="STRING" id="237561.A0A1D8PFX6"/>
<dbReference type="GO" id="GO:0045740">
    <property type="term" value="P:positive regulation of DNA replication"/>
    <property type="evidence" value="ECO:0007669"/>
    <property type="project" value="EnsemblFungi"/>
</dbReference>
<dbReference type="InterPro" id="IPR033882">
    <property type="entry name" value="DDI1_N"/>
</dbReference>
<evidence type="ECO:0000256" key="3">
    <source>
        <dbReference type="ARBA" id="ARBA00011128"/>
    </source>
</evidence>
<keyword evidence="7" id="KW-0378">Hydrolase</keyword>
<dbReference type="CDD" id="cd05479">
    <property type="entry name" value="RP_DDI"/>
    <property type="match status" value="1"/>
</dbReference>
<dbReference type="GO" id="GO:0000149">
    <property type="term" value="F:SNARE binding"/>
    <property type="evidence" value="ECO:0007669"/>
    <property type="project" value="EnsemblFungi"/>
</dbReference>
<dbReference type="InterPro" id="IPR000626">
    <property type="entry name" value="Ubiquitin-like_dom"/>
</dbReference>
<dbReference type="PROSITE" id="PS00141">
    <property type="entry name" value="ASP_PROTEASE"/>
    <property type="match status" value="1"/>
</dbReference>
<dbReference type="Gene3D" id="2.40.70.10">
    <property type="entry name" value="Acid Proteases"/>
    <property type="match status" value="1"/>
</dbReference>
<evidence type="ECO:0000313" key="11">
    <source>
        <dbReference type="Proteomes" id="UP000000559"/>
    </source>
</evidence>
<comment type="similarity">
    <text evidence="2">Belongs to the DDI1 family.</text>
</comment>
<dbReference type="OMA" id="LYTADPF"/>
<dbReference type="RefSeq" id="XP_715056.1">
    <property type="nucleotide sequence ID" value="XM_709963.1"/>
</dbReference>
<dbReference type="PROSITE" id="PS50053">
    <property type="entry name" value="UBIQUITIN_2"/>
    <property type="match status" value="1"/>
</dbReference>
<dbReference type="SUPFAM" id="SSF54236">
    <property type="entry name" value="Ubiquitin-like"/>
    <property type="match status" value="1"/>
</dbReference>
<dbReference type="GO" id="GO:0043130">
    <property type="term" value="F:ubiquitin binding"/>
    <property type="evidence" value="ECO:0007669"/>
    <property type="project" value="EnsemblFungi"/>
</dbReference>
<dbReference type="CGD" id="CAL0000199868">
    <property type="gene designation" value="DDI1"/>
</dbReference>
<dbReference type="Pfam" id="PF09668">
    <property type="entry name" value="Asp_protease"/>
    <property type="match status" value="1"/>
</dbReference>
<accession>A0A1D8PFX6</accession>
<evidence type="ECO:0000313" key="10">
    <source>
        <dbReference type="EMBL" id="AOW27041.1"/>
    </source>
</evidence>
<dbReference type="EMBL" id="CP017623">
    <property type="protein sequence ID" value="AOW27041.1"/>
    <property type="molecule type" value="Genomic_DNA"/>
</dbReference>
<keyword evidence="6" id="KW-0064">Aspartyl protease</keyword>
<dbReference type="PANTHER" id="PTHR12917">
    <property type="entry name" value="ASPARTYL PROTEASE DDI-RELATED"/>
    <property type="match status" value="1"/>
</dbReference>
<dbReference type="GO" id="GO:0036435">
    <property type="term" value="F:K48-linked polyubiquitin modification-dependent protein binding"/>
    <property type="evidence" value="ECO:0007669"/>
    <property type="project" value="EnsemblFungi"/>
</dbReference>
<dbReference type="GO" id="GO:0005886">
    <property type="term" value="C:plasma membrane"/>
    <property type="evidence" value="ECO:0007669"/>
    <property type="project" value="EnsemblFungi"/>
</dbReference>
<dbReference type="OrthoDB" id="1047367at2759"/>
<dbReference type="eggNOG" id="KOG0012">
    <property type="taxonomic scope" value="Eukaryota"/>
</dbReference>
<evidence type="ECO:0000256" key="1">
    <source>
        <dbReference type="ARBA" id="ARBA00003231"/>
    </source>
</evidence>
<dbReference type="GO" id="GO:0004190">
    <property type="term" value="F:aspartic-type endopeptidase activity"/>
    <property type="evidence" value="ECO:0007669"/>
    <property type="project" value="UniProtKB-KW"/>
</dbReference>
<reference evidence="10 11" key="1">
    <citation type="journal article" date="2004" name="Proc. Natl. Acad. Sci. U.S.A.">
        <title>The diploid genome sequence of Candida albicans.</title>
        <authorList>
            <person name="Jones T."/>
            <person name="Federspiel N.A."/>
            <person name="Chibana H."/>
            <person name="Dungan J."/>
            <person name="Kalman S."/>
            <person name="Magee B.B."/>
            <person name="Newport G."/>
            <person name="Thorstenson Y.R."/>
            <person name="Agabian N."/>
            <person name="Magee P.T."/>
            <person name="Davis R.W."/>
            <person name="Scherer S."/>
        </authorList>
    </citation>
    <scope>NUCLEOTIDE SEQUENCE [LARGE SCALE GENOMIC DNA]</scope>
    <source>
        <strain evidence="11">SC5314 / ATCC MYA-2876</strain>
    </source>
</reference>
<gene>
    <name evidence="9 10" type="primary">DDI1</name>
    <name evidence="10" type="ordered locus">CAALFM_C114420WA</name>
    <name evidence="9" type="ordered locus">orf19.7258</name>
</gene>
<dbReference type="InterPro" id="IPR001969">
    <property type="entry name" value="Aspartic_peptidase_AS"/>
</dbReference>
<evidence type="ECO:0000256" key="7">
    <source>
        <dbReference type="ARBA" id="ARBA00022801"/>
    </source>
</evidence>
<evidence type="ECO:0000256" key="4">
    <source>
        <dbReference type="ARBA" id="ARBA00021491"/>
    </source>
</evidence>
<dbReference type="GeneID" id="3643295"/>
<protein>
    <recommendedName>
        <fullName evidence="4">DNA damage-inducible protein 1</fullName>
    </recommendedName>
</protein>
<evidence type="ECO:0000259" key="8">
    <source>
        <dbReference type="PROSITE" id="PS50053"/>
    </source>
</evidence>
<reference evidence="10 11" key="3">
    <citation type="journal article" date="2013" name="Genome Biol.">
        <title>Assembly of a phased diploid Candida albicans genome facilitates allele-specific measurements and provides a simple model for repeat and indel structure.</title>
        <authorList>
            <person name="Muzzey D."/>
            <person name="Schwartz K."/>
            <person name="Weissman J.S."/>
            <person name="Sherlock G."/>
        </authorList>
    </citation>
    <scope>NUCLEOTIDE SEQUENCE [LARGE SCALE GENOMIC DNA]</scope>
    <source>
        <strain evidence="11">SC5314 / ATCC MYA-2876</strain>
    </source>
</reference>
<reference evidence="10 11" key="2">
    <citation type="journal article" date="2007" name="Genome Biol.">
        <title>Assembly of the Candida albicans genome into sixteen supercontigs aligned on the eight chromosomes.</title>
        <authorList>
            <person name="van het Hoog M."/>
            <person name="Rast T.J."/>
            <person name="Martchenko M."/>
            <person name="Grindle S."/>
            <person name="Dignard D."/>
            <person name="Hogues H."/>
            <person name="Cuomo C."/>
            <person name="Berriman M."/>
            <person name="Scherer S."/>
            <person name="Magee B.B."/>
            <person name="Whiteway M."/>
            <person name="Chibana H."/>
            <person name="Nantel A."/>
            <person name="Magee P.T."/>
        </authorList>
    </citation>
    <scope>GENOME REANNOTATION</scope>
    <source>
        <strain evidence="11">SC5314 / ATCC MYA-2876</strain>
    </source>
</reference>
<dbReference type="Proteomes" id="UP000000559">
    <property type="component" value="Chromosome 1"/>
</dbReference>
<sequence>MQLTISLDHSGDIISVDVPDSLCLEDFKAYLSAETGLEASVQVLKFNGRELVGNATLSELQIHDNDLLQLSKKQVADDTQISDRIEMIRNQVLADANAREQVRLTQPNLYDALNDPARFRGIMMEQVSQLSQSSNSQQAELLRLQQDPDNPANQKRILELIREEAIEENMNLAWEISPESFTSVNMLYIKVKINGVEQVALVDSGAAITTISEAIAEEVGLTRLIDRRFQPQAVGIGTQTVAGKIHSAPIEIGDSKIELPCSFHVVETSVGILFGLDMLRRHRCTIDLERDVLVIGKHIEAKFLSESEVPRKSLGGNIFQREN</sequence>
<dbReference type="Pfam" id="PF00240">
    <property type="entry name" value="ubiquitin"/>
    <property type="match status" value="1"/>
</dbReference>
<evidence type="ECO:0000256" key="5">
    <source>
        <dbReference type="ARBA" id="ARBA00022670"/>
    </source>
</evidence>
<dbReference type="InterPro" id="IPR029071">
    <property type="entry name" value="Ubiquitin-like_domsf"/>
</dbReference>
<comment type="subunit">
    <text evidence="3">Binds ubiquitin and polyubiquitinated proteins.</text>
</comment>
<feature type="domain" description="Ubiquitin-like" evidence="8">
    <location>
        <begin position="1"/>
        <end position="77"/>
    </location>
</feature>
<keyword evidence="5" id="KW-0645">Protease</keyword>
<dbReference type="AlphaFoldDB" id="A0A1D8PFX6"/>
<dbReference type="InParanoid" id="A0A1D8PFX6"/>
<dbReference type="GO" id="GO:0043328">
    <property type="term" value="P:protein transport to vacuole involved in ubiquitin-dependent protein catabolic process via the multivesicular body sorting pathway"/>
    <property type="evidence" value="ECO:0007669"/>
    <property type="project" value="EnsemblFungi"/>
</dbReference>
<evidence type="ECO:0000313" key="9">
    <source>
        <dbReference type="CGD" id="CAL0000199868"/>
    </source>
</evidence>
<keyword evidence="11" id="KW-1185">Reference proteome</keyword>
<dbReference type="CDD" id="cd01796">
    <property type="entry name" value="Ubl_Ddi1_like"/>
    <property type="match status" value="1"/>
</dbReference>
<dbReference type="GO" id="GO:0009306">
    <property type="term" value="P:protein secretion"/>
    <property type="evidence" value="ECO:0007669"/>
    <property type="project" value="EnsemblFungi"/>
</dbReference>
<dbReference type="SMR" id="A0A1D8PFX6"/>
<organism evidence="10 11">
    <name type="scientific">Candida albicans (strain SC5314 / ATCC MYA-2876)</name>
    <name type="common">Yeast</name>
    <dbReference type="NCBI Taxonomy" id="237561"/>
    <lineage>
        <taxon>Eukaryota</taxon>
        <taxon>Fungi</taxon>
        <taxon>Dikarya</taxon>
        <taxon>Ascomycota</taxon>
        <taxon>Saccharomycotina</taxon>
        <taxon>Pichiomycetes</taxon>
        <taxon>Debaryomycetaceae</taxon>
        <taxon>Candida/Lodderomyces clade</taxon>
        <taxon>Candida</taxon>
    </lineage>
</organism>
<dbReference type="GO" id="GO:1904855">
    <property type="term" value="F:proteasome regulatory particle binding"/>
    <property type="evidence" value="ECO:0007669"/>
    <property type="project" value="EnsemblFungi"/>
</dbReference>
<evidence type="ECO:0000256" key="6">
    <source>
        <dbReference type="ARBA" id="ARBA00022750"/>
    </source>
</evidence>
<evidence type="ECO:0000256" key="2">
    <source>
        <dbReference type="ARBA" id="ARBA00009136"/>
    </source>
</evidence>
<dbReference type="GO" id="GO:0030674">
    <property type="term" value="F:protein-macromolecule adaptor activity"/>
    <property type="evidence" value="ECO:0007669"/>
    <property type="project" value="EnsemblFungi"/>
</dbReference>
<dbReference type="InterPro" id="IPR021109">
    <property type="entry name" value="Peptidase_aspartic_dom_sf"/>
</dbReference>
<comment type="function">
    <text evidence="1">Probable aspartic protease. May be involved in the regulation of exocytosis. Acts as a linker between the 19S proteasome and polyubiquitinated proteins via UBA domain interactions with ubiquitin for their subsequent degradation. Required for S-phase checkpoint control.</text>
</comment>
<dbReference type="FunCoup" id="A0A1D8PFX6">
    <property type="interactions" value="296"/>
</dbReference>
<dbReference type="InterPro" id="IPR019103">
    <property type="entry name" value="Peptidase_aspartic_DDI1-type"/>
</dbReference>
<dbReference type="SUPFAM" id="SSF50630">
    <property type="entry name" value="Acid proteases"/>
    <property type="match status" value="1"/>
</dbReference>
<name>A0A1D8PFX6_CANAL</name>
<dbReference type="VEuPathDB" id="FungiDB:C1_14420W_A"/>
<dbReference type="KEGG" id="cal:CAALFM_C114420WA"/>
<proteinExistence type="inferred from homology"/>
<dbReference type="Gene3D" id="3.10.20.90">
    <property type="entry name" value="Phosphatidylinositol 3-kinase Catalytic Subunit, Chain A, domain 1"/>
    <property type="match status" value="1"/>
</dbReference>